<evidence type="ECO:0000313" key="8">
    <source>
        <dbReference type="EMBL" id="MCU5746405.1"/>
    </source>
</evidence>
<dbReference type="Gene3D" id="3.60.15.10">
    <property type="entry name" value="Ribonuclease Z/Hydroxyacylglutathione hydrolase-like"/>
    <property type="match status" value="1"/>
</dbReference>
<dbReference type="NCBIfam" id="TIGR00361">
    <property type="entry name" value="ComEC_Rec2"/>
    <property type="match status" value="1"/>
</dbReference>
<keyword evidence="9" id="KW-1185">Reference proteome</keyword>
<organism evidence="8 9">
    <name type="scientific">Staphylococcus marylandisciuri</name>
    <dbReference type="NCBI Taxonomy" id="2981529"/>
    <lineage>
        <taxon>Bacteria</taxon>
        <taxon>Bacillati</taxon>
        <taxon>Bacillota</taxon>
        <taxon>Bacilli</taxon>
        <taxon>Bacillales</taxon>
        <taxon>Staphylococcaceae</taxon>
        <taxon>Staphylococcus</taxon>
    </lineage>
</organism>
<dbReference type="PANTHER" id="PTHR30619:SF1">
    <property type="entry name" value="RECOMBINATION PROTEIN 2"/>
    <property type="match status" value="1"/>
</dbReference>
<keyword evidence="4 6" id="KW-1133">Transmembrane helix</keyword>
<dbReference type="InterPro" id="IPR035681">
    <property type="entry name" value="ComA-like_MBL"/>
</dbReference>
<protein>
    <submittedName>
        <fullName evidence="8">DNA internalization-related competence protein ComEC/Rec2</fullName>
    </submittedName>
</protein>
<dbReference type="CDD" id="cd07731">
    <property type="entry name" value="ComA-like_MBL-fold"/>
    <property type="match status" value="1"/>
</dbReference>
<feature type="transmembrane region" description="Helical" evidence="6">
    <location>
        <begin position="240"/>
        <end position="258"/>
    </location>
</feature>
<dbReference type="Pfam" id="PF00753">
    <property type="entry name" value="Lactamase_B"/>
    <property type="match status" value="1"/>
</dbReference>
<feature type="transmembrane region" description="Helical" evidence="6">
    <location>
        <begin position="24"/>
        <end position="46"/>
    </location>
</feature>
<keyword evidence="5 6" id="KW-0472">Membrane</keyword>
<feature type="transmembrane region" description="Helical" evidence="6">
    <location>
        <begin position="77"/>
        <end position="95"/>
    </location>
</feature>
<evidence type="ECO:0000256" key="4">
    <source>
        <dbReference type="ARBA" id="ARBA00022989"/>
    </source>
</evidence>
<comment type="subcellular location">
    <subcellularLocation>
        <location evidence="1">Cell membrane</location>
        <topology evidence="1">Multi-pass membrane protein</topology>
    </subcellularLocation>
</comment>
<evidence type="ECO:0000256" key="6">
    <source>
        <dbReference type="SAM" id="Phobius"/>
    </source>
</evidence>
<dbReference type="InterPro" id="IPR052159">
    <property type="entry name" value="Competence_DNA_uptake"/>
</dbReference>
<evidence type="ECO:0000256" key="5">
    <source>
        <dbReference type="ARBA" id="ARBA00023136"/>
    </source>
</evidence>
<dbReference type="Proteomes" id="UP001209553">
    <property type="component" value="Unassembled WGS sequence"/>
</dbReference>
<dbReference type="InterPro" id="IPR004477">
    <property type="entry name" value="ComEC_N"/>
</dbReference>
<evidence type="ECO:0000256" key="3">
    <source>
        <dbReference type="ARBA" id="ARBA00022692"/>
    </source>
</evidence>
<dbReference type="SUPFAM" id="SSF56281">
    <property type="entry name" value="Metallo-hydrolase/oxidoreductase"/>
    <property type="match status" value="1"/>
</dbReference>
<dbReference type="NCBIfam" id="TIGR00360">
    <property type="entry name" value="ComEC_N-term"/>
    <property type="match status" value="1"/>
</dbReference>
<dbReference type="InterPro" id="IPR001279">
    <property type="entry name" value="Metallo-B-lactamas"/>
</dbReference>
<keyword evidence="2" id="KW-1003">Cell membrane</keyword>
<feature type="transmembrane region" description="Helical" evidence="6">
    <location>
        <begin position="52"/>
        <end position="70"/>
    </location>
</feature>
<dbReference type="InterPro" id="IPR036866">
    <property type="entry name" value="RibonucZ/Hydroxyglut_hydro"/>
</dbReference>
<dbReference type="PANTHER" id="PTHR30619">
    <property type="entry name" value="DNA INTERNALIZATION/COMPETENCE PROTEIN COMEC/REC2"/>
    <property type="match status" value="1"/>
</dbReference>
<feature type="transmembrane region" description="Helical" evidence="6">
    <location>
        <begin position="179"/>
        <end position="199"/>
    </location>
</feature>
<accession>A0ABT2QR25</accession>
<evidence type="ECO:0000259" key="7">
    <source>
        <dbReference type="SMART" id="SM00849"/>
    </source>
</evidence>
<proteinExistence type="predicted"/>
<evidence type="ECO:0000313" key="9">
    <source>
        <dbReference type="Proteomes" id="UP001209553"/>
    </source>
</evidence>
<name>A0ABT2QR25_9STAP</name>
<dbReference type="InterPro" id="IPR004797">
    <property type="entry name" value="Competence_ComEC/Rec2"/>
</dbReference>
<dbReference type="SMART" id="SM00849">
    <property type="entry name" value="Lactamase_B"/>
    <property type="match status" value="1"/>
</dbReference>
<evidence type="ECO:0000256" key="1">
    <source>
        <dbReference type="ARBA" id="ARBA00004651"/>
    </source>
</evidence>
<gene>
    <name evidence="8" type="ORF">N9R04_06700</name>
</gene>
<feature type="domain" description="Metallo-beta-lactamase" evidence="7">
    <location>
        <begin position="296"/>
        <end position="501"/>
    </location>
</feature>
<feature type="transmembrane region" description="Helical" evidence="6">
    <location>
        <begin position="101"/>
        <end position="134"/>
    </location>
</feature>
<reference evidence="8 9" key="1">
    <citation type="journal article" date="2023" name="Int. J. Syst. Evol. Microbiol.">
        <title>Streptococcus sciuri sp. nov., Staphylococcus marylandisciuri sp. nov. and Staphylococcus americanisciuri sp. nov., isolated from faeces of eastern grey squirrel (Sciurus carolinensis).</title>
        <authorList>
            <person name="Volokhov D.V."/>
            <person name="Zagorodnyaya T.A."/>
            <person name="Furtak V.A."/>
            <person name="Nattanmai G."/>
            <person name="Randall L."/>
            <person name="Jose S."/>
            <person name="Gao Y."/>
            <person name="Eisenberg T."/>
            <person name="Delmonte P."/>
            <person name="Blom J."/>
            <person name="Mitchell K.K."/>
        </authorList>
    </citation>
    <scope>NUCLEOTIDE SEQUENCE [LARGE SCALE GENOMIC DNA]</scope>
    <source>
        <strain evidence="8 9">SQ8-PEA</strain>
    </source>
</reference>
<sequence length="546" mass="63125">MALIAGDTYNLDSIELDNMKKIGIYHLIAVSGSHIAIICSIVYLILLRLNVPVLFIKLSLLGILPIYSLYTELAPSALRAIITAMLVLILPRSAYRQPLNLLGVSFVTLSIIFPEFIFDIGFQFSYMITLFILLSRPLLQNNNKFVNLLYLTLLAQIGSFVISAVHFNEIQWVGVLANLFFVPLYSFLLFPLTLIYFFIIHISTHHQILDLILNKVYILHDKSINIFLNLTHIKWFIPTLNEYILLITIILNFLVLHFLVKRRIVETFTLCLFLLLFLNYIPQTHENRLTMLDVGQGDSFLIETKKGRTLMIDTGGKRAQKEIKDNHNISKYHILPTFKKRNIKSIDYLIITHPHEDHIGEFSYLTKEIRFKNVIINSESYTKMQLKKLDELSNKYNINIYDFHMMKTLMLDDYRVNLIDATIKDSSDLNEQCIITYIIYKSTHMLFMGDATINNERLLLKNYSFPRIDIFKVGHHGSKTSSDPHFINSIHPRISLISAGKNNLYHLPSKEVESRLKEEGSMLLETSKLGEVSINLDSKNITYEKN</sequence>
<keyword evidence="3 6" id="KW-0812">Transmembrane</keyword>
<comment type="caution">
    <text evidence="8">The sequence shown here is derived from an EMBL/GenBank/DDBJ whole genome shotgun (WGS) entry which is preliminary data.</text>
</comment>
<dbReference type="Pfam" id="PF03772">
    <property type="entry name" value="Competence"/>
    <property type="match status" value="1"/>
</dbReference>
<feature type="transmembrane region" description="Helical" evidence="6">
    <location>
        <begin position="264"/>
        <end position="281"/>
    </location>
</feature>
<evidence type="ECO:0000256" key="2">
    <source>
        <dbReference type="ARBA" id="ARBA00022475"/>
    </source>
</evidence>
<dbReference type="EMBL" id="JAOPKZ010000010">
    <property type="protein sequence ID" value="MCU5746405.1"/>
    <property type="molecule type" value="Genomic_DNA"/>
</dbReference>
<feature type="transmembrane region" description="Helical" evidence="6">
    <location>
        <begin position="146"/>
        <end position="167"/>
    </location>
</feature>